<evidence type="ECO:0000313" key="2">
    <source>
        <dbReference type="EMBL" id="GIG40407.1"/>
    </source>
</evidence>
<organism evidence="2 3">
    <name type="scientific">Cellulomonas phragmiteti</name>
    <dbReference type="NCBI Taxonomy" id="478780"/>
    <lineage>
        <taxon>Bacteria</taxon>
        <taxon>Bacillati</taxon>
        <taxon>Actinomycetota</taxon>
        <taxon>Actinomycetes</taxon>
        <taxon>Micrococcales</taxon>
        <taxon>Cellulomonadaceae</taxon>
        <taxon>Cellulomonas</taxon>
    </lineage>
</organism>
<dbReference type="InterPro" id="IPR030678">
    <property type="entry name" value="Peptide/Ni-bd"/>
</dbReference>
<reference evidence="2 3" key="1">
    <citation type="submission" date="2021-01" db="EMBL/GenBank/DDBJ databases">
        <title>Whole genome shotgun sequence of Cellulomonas phragmiteti NBRC 110785.</title>
        <authorList>
            <person name="Komaki H."/>
            <person name="Tamura T."/>
        </authorList>
    </citation>
    <scope>NUCLEOTIDE SEQUENCE [LARGE SCALE GENOMIC DNA]</scope>
    <source>
        <strain evidence="2 3">NBRC 110785</strain>
    </source>
</reference>
<name>A0ABQ4DM31_9CELL</name>
<dbReference type="Gene3D" id="3.10.105.10">
    <property type="entry name" value="Dipeptide-binding Protein, Domain 3"/>
    <property type="match status" value="1"/>
</dbReference>
<comment type="caution">
    <text evidence="2">The sequence shown here is derived from an EMBL/GenBank/DDBJ whole genome shotgun (WGS) entry which is preliminary data.</text>
</comment>
<feature type="domain" description="Solute-binding protein family 5" evidence="1">
    <location>
        <begin position="86"/>
        <end position="514"/>
    </location>
</feature>
<gene>
    <name evidence="2" type="ORF">Cph01nite_21690</name>
</gene>
<dbReference type="PANTHER" id="PTHR30290:SF65">
    <property type="entry name" value="MONOACYL PHOSPHATIDYLINOSITOL TETRAMANNOSIDE-BINDING PROTEIN LPQW-RELATED"/>
    <property type="match status" value="1"/>
</dbReference>
<keyword evidence="3" id="KW-1185">Reference proteome</keyword>
<dbReference type="Proteomes" id="UP000614741">
    <property type="component" value="Unassembled WGS sequence"/>
</dbReference>
<dbReference type="PIRSF" id="PIRSF002741">
    <property type="entry name" value="MppA"/>
    <property type="match status" value="1"/>
</dbReference>
<dbReference type="EMBL" id="BONP01000011">
    <property type="protein sequence ID" value="GIG40407.1"/>
    <property type="molecule type" value="Genomic_DNA"/>
</dbReference>
<protein>
    <submittedName>
        <fullName evidence="2">Lipoprotein</fullName>
    </submittedName>
</protein>
<dbReference type="CDD" id="cd08501">
    <property type="entry name" value="PBP2_Lpqw"/>
    <property type="match status" value="1"/>
</dbReference>
<proteinExistence type="predicted"/>
<dbReference type="Pfam" id="PF00496">
    <property type="entry name" value="SBP_bac_5"/>
    <property type="match status" value="1"/>
</dbReference>
<sequence>MVALFATGALVLGACANTPDGDGDGDGDTGAAAGGGTLTVAETNQFFSFNPNTSNGNTDINSKIVTYPTRAWFNYVDGSSFAAGNPSLAKDESFGTYEVESEDPLVVTYTVNEDIVWSDGEPVDADDLILAWAIQSGHFNSEDVTYFDYAGDTGTLGLTQFPEIGEDGRSVTLSYSEPAADWEVAYAADMPAHVIAKNAGLEDGQALIELFESLSESAATATEPDPQLQAVADFWNTGFDSTILPSDPELYLSSGPYIVSDVVENQSVTLVPNEAYAGDLVAQLDEIVMRTIPDATAAVQALNNGEVDVISPQSSADTLTALNALDGVVVHQDDQLAYDHIDLTFNNGGPFDPATYGGDAETALKVRQAFLKTIPRQKILDAIITPQKDDAAVLNSQLFVPAQASYEDTVANNGSADYPLDGDIAAAQALLAEAGVTSPTVRILYNINNPNRVNAYTLIAAAATEAGFVIDDQGDAAWGSRLSDGSYDAAIFGWINSGIGVAGVPQIFSSTGGGNYNGYSNSEVDTLASTLVRTLDTDEQAAIQEQIDPLLFADAYGLPLFQSVGVDAVGDHVGGIDEYNPNQAGVWWNVWEWTVDAS</sequence>
<evidence type="ECO:0000259" key="1">
    <source>
        <dbReference type="Pfam" id="PF00496"/>
    </source>
</evidence>
<evidence type="ECO:0000313" key="3">
    <source>
        <dbReference type="Proteomes" id="UP000614741"/>
    </source>
</evidence>
<dbReference type="InterPro" id="IPR039424">
    <property type="entry name" value="SBP_5"/>
</dbReference>
<accession>A0ABQ4DM31</accession>
<dbReference type="InterPro" id="IPR000914">
    <property type="entry name" value="SBP_5_dom"/>
</dbReference>
<dbReference type="SUPFAM" id="SSF53850">
    <property type="entry name" value="Periplasmic binding protein-like II"/>
    <property type="match status" value="1"/>
</dbReference>
<dbReference type="PANTHER" id="PTHR30290">
    <property type="entry name" value="PERIPLASMIC BINDING COMPONENT OF ABC TRANSPORTER"/>
    <property type="match status" value="1"/>
</dbReference>
<dbReference type="Gene3D" id="3.40.190.10">
    <property type="entry name" value="Periplasmic binding protein-like II"/>
    <property type="match status" value="1"/>
</dbReference>
<keyword evidence="2" id="KW-0449">Lipoprotein</keyword>